<proteinExistence type="predicted"/>
<gene>
    <name evidence="1" type="ORF">SLS55_009285</name>
    <name evidence="2" type="ORF">UCDDS831_g06228</name>
</gene>
<dbReference type="EMBL" id="LAQI01000143">
    <property type="protein sequence ID" value="KKY17913.1"/>
    <property type="molecule type" value="Genomic_DNA"/>
</dbReference>
<reference evidence="2 3" key="1">
    <citation type="submission" date="2015-03" db="EMBL/GenBank/DDBJ databases">
        <authorList>
            <person name="Morales-Cruz A."/>
            <person name="Amrine K.C."/>
            <person name="Cantu D."/>
        </authorList>
    </citation>
    <scope>NUCLEOTIDE SEQUENCE [LARGE SCALE GENOMIC DNA]</scope>
    <source>
        <strain evidence="2">DS831</strain>
    </source>
</reference>
<protein>
    <submittedName>
        <fullName evidence="2">Uncharacterized protein</fullName>
    </submittedName>
</protein>
<dbReference type="Proteomes" id="UP001430584">
    <property type="component" value="Unassembled WGS sequence"/>
</dbReference>
<organism evidence="2 3">
    <name type="scientific">Diplodia seriata</name>
    <dbReference type="NCBI Taxonomy" id="420778"/>
    <lineage>
        <taxon>Eukaryota</taxon>
        <taxon>Fungi</taxon>
        <taxon>Dikarya</taxon>
        <taxon>Ascomycota</taxon>
        <taxon>Pezizomycotina</taxon>
        <taxon>Dothideomycetes</taxon>
        <taxon>Dothideomycetes incertae sedis</taxon>
        <taxon>Botryosphaeriales</taxon>
        <taxon>Botryosphaeriaceae</taxon>
        <taxon>Diplodia</taxon>
    </lineage>
</organism>
<evidence type="ECO:0000313" key="2">
    <source>
        <dbReference type="EMBL" id="KKY17913.1"/>
    </source>
</evidence>
<dbReference type="EMBL" id="JAJVCZ030000010">
    <property type="protein sequence ID" value="KAL0254761.1"/>
    <property type="molecule type" value="Genomic_DNA"/>
</dbReference>
<dbReference type="GeneID" id="92013370"/>
<reference evidence="1 4" key="3">
    <citation type="submission" date="2024-02" db="EMBL/GenBank/DDBJ databases">
        <title>De novo assembly and annotation of 12 fungi associated with fruit tree decline syndrome in Ontario, Canada.</title>
        <authorList>
            <person name="Sulman M."/>
            <person name="Ellouze W."/>
            <person name="Ilyukhin E."/>
        </authorList>
    </citation>
    <scope>NUCLEOTIDE SEQUENCE [LARGE SCALE GENOMIC DNA]</scope>
    <source>
        <strain evidence="1 4">FDS-637</strain>
    </source>
</reference>
<dbReference type="RefSeq" id="XP_066628632.1">
    <property type="nucleotide sequence ID" value="XM_066780686.1"/>
</dbReference>
<sequence length="104" mass="11146">MPLVATTTPTGIVCTCAEPTYDEVGCIKCFEKGLCAIEHPETISSTLTSETSSVADLSLDTPPPEKAVAVQDYANGVFCTCEKSEYDELGCDSCIERAFQAMKH</sequence>
<dbReference type="AlphaFoldDB" id="A0A0G2G1Y6"/>
<dbReference type="Proteomes" id="UP000034182">
    <property type="component" value="Unassembled WGS sequence"/>
</dbReference>
<evidence type="ECO:0000313" key="3">
    <source>
        <dbReference type="Proteomes" id="UP000034182"/>
    </source>
</evidence>
<accession>A0A0G2G1Y6</accession>
<reference evidence="2 3" key="2">
    <citation type="submission" date="2015-05" db="EMBL/GenBank/DDBJ databases">
        <title>Distinctive expansion of gene families associated with plant cell wall degradation and secondary metabolism in the genomes of grapevine trunk pathogens.</title>
        <authorList>
            <person name="Lawrence D.P."/>
            <person name="Travadon R."/>
            <person name="Rolshausen P.E."/>
            <person name="Baumgartner K."/>
        </authorList>
    </citation>
    <scope>NUCLEOTIDE SEQUENCE [LARGE SCALE GENOMIC DNA]</scope>
    <source>
        <strain evidence="2">DS831</strain>
    </source>
</reference>
<evidence type="ECO:0000313" key="4">
    <source>
        <dbReference type="Proteomes" id="UP001430584"/>
    </source>
</evidence>
<evidence type="ECO:0000313" key="1">
    <source>
        <dbReference type="EMBL" id="KAL0254761.1"/>
    </source>
</evidence>
<comment type="caution">
    <text evidence="2">The sequence shown here is derived from an EMBL/GenBank/DDBJ whole genome shotgun (WGS) entry which is preliminary data.</text>
</comment>
<keyword evidence="4" id="KW-1185">Reference proteome</keyword>
<name>A0A0G2G1Y6_9PEZI</name>